<dbReference type="OrthoDB" id="191045at2"/>
<dbReference type="EMBL" id="AODL01000007">
    <property type="protein sequence ID" value="EUJ45284.1"/>
    <property type="molecule type" value="Genomic_DNA"/>
</dbReference>
<evidence type="ECO:0000256" key="1">
    <source>
        <dbReference type="ARBA" id="ARBA00022729"/>
    </source>
</evidence>
<dbReference type="AlphaFoldDB" id="W7D0G3"/>
<dbReference type="Pfam" id="PF00089">
    <property type="entry name" value="Trypsin"/>
    <property type="match status" value="1"/>
</dbReference>
<dbReference type="InterPro" id="IPR001254">
    <property type="entry name" value="Trypsin_dom"/>
</dbReference>
<dbReference type="InterPro" id="IPR050966">
    <property type="entry name" value="Glutamyl_endopeptidase"/>
</dbReference>
<feature type="compositionally biased region" description="Low complexity" evidence="3">
    <location>
        <begin position="39"/>
        <end position="59"/>
    </location>
</feature>
<dbReference type="InterPro" id="IPR009003">
    <property type="entry name" value="Peptidase_S1_PA"/>
</dbReference>
<keyword evidence="7" id="KW-1185">Reference proteome</keyword>
<dbReference type="Proteomes" id="UP000019248">
    <property type="component" value="Unassembled WGS sequence"/>
</dbReference>
<dbReference type="Gene3D" id="2.40.10.10">
    <property type="entry name" value="Trypsin-like serine proteases"/>
    <property type="match status" value="2"/>
</dbReference>
<feature type="signal peptide" evidence="4">
    <location>
        <begin position="1"/>
        <end position="30"/>
    </location>
</feature>
<feature type="domain" description="Peptidase S1" evidence="5">
    <location>
        <begin position="143"/>
        <end position="307"/>
    </location>
</feature>
<reference evidence="6 7" key="1">
    <citation type="journal article" date="2014" name="Int. J. Syst. Evol. Microbiol.">
        <title>Listeria floridensis sp. nov., Listeria aquatica sp. nov., Listeria cornellensis sp. nov., Listeria riparia sp. nov. and Listeria grandensis sp. nov., from agricultural and natural environments.</title>
        <authorList>
            <person name="den Bakker H.C."/>
            <person name="Warchocki S."/>
            <person name="Wright E.M."/>
            <person name="Allred A.F."/>
            <person name="Ahlstrom C."/>
            <person name="Manuel C.S."/>
            <person name="Stasiewicz M.J."/>
            <person name="Burrell A."/>
            <person name="Roof S."/>
            <person name="Strawn L."/>
            <person name="Fortes E.D."/>
            <person name="Nightingale K.K."/>
            <person name="Kephart D."/>
            <person name="Wiedmann M."/>
        </authorList>
    </citation>
    <scope>NUCLEOTIDE SEQUENCE [LARGE SCALE GENOMIC DNA]</scope>
    <source>
        <strain evidence="6 7">FSL S10-1204</strain>
    </source>
</reference>
<keyword evidence="2" id="KW-0645">Protease</keyword>
<dbReference type="PATRIC" id="fig|1265816.5.peg.1074"/>
<evidence type="ECO:0000313" key="6">
    <source>
        <dbReference type="EMBL" id="EUJ45284.1"/>
    </source>
</evidence>
<comment type="caution">
    <text evidence="6">The sequence shown here is derived from an EMBL/GenBank/DDBJ whole genome shotgun (WGS) entry which is preliminary data.</text>
</comment>
<dbReference type="SUPFAM" id="SSF50494">
    <property type="entry name" value="Trypsin-like serine proteases"/>
    <property type="match status" value="1"/>
</dbReference>
<dbReference type="RefSeq" id="WP_052008726.1">
    <property type="nucleotide sequence ID" value="NZ_AODL01000007.1"/>
</dbReference>
<protein>
    <submittedName>
        <fullName evidence="6">Glutamyl endopeptidase</fullName>
    </submittedName>
</protein>
<dbReference type="GO" id="GO:0006508">
    <property type="term" value="P:proteolysis"/>
    <property type="evidence" value="ECO:0007669"/>
    <property type="project" value="InterPro"/>
</dbReference>
<proteinExistence type="predicted"/>
<keyword evidence="1 4" id="KW-0732">Signal</keyword>
<name>W7D0G3_9LIST</name>
<accession>W7D0G3</accession>
<evidence type="ECO:0000256" key="4">
    <source>
        <dbReference type="SAM" id="SignalP"/>
    </source>
</evidence>
<keyword evidence="2" id="KW-0720">Serine protease</keyword>
<feature type="chain" id="PRO_5004890575" evidence="4">
    <location>
        <begin position="31"/>
        <end position="313"/>
    </location>
</feature>
<sequence>MKMKGKGLSVLVVSLLSVGLLGVNAPLVSAQEYGQDSVVEISSQSDSSETEISSDTVESPMDSEYDSAKEAREAAVQAYNEEHPEEQVVNVEPKTANPLIQPRKIVGADNRIKANTSLSPFKQIGYLEMGFIEKGKMVWYGGTGTLVSGDTVLTAGHNVYDHGVKRWAEVVIFQPGMNNYAAPKAIASKKLYSMLGYTAKADINFDIGIVKLASSAGSTGFLPYKVPPLNASYDVLISGYPVDKPGSQWYHSGKAIVGNEKISYSVDTTGGQSGAPILNGNSIAGVHTRGLQGQANDGVRITPTFYNWITGIK</sequence>
<dbReference type="InterPro" id="IPR043504">
    <property type="entry name" value="Peptidase_S1_PA_chymotrypsin"/>
</dbReference>
<dbReference type="GO" id="GO:0004252">
    <property type="term" value="F:serine-type endopeptidase activity"/>
    <property type="evidence" value="ECO:0007669"/>
    <property type="project" value="InterPro"/>
</dbReference>
<evidence type="ECO:0000259" key="5">
    <source>
        <dbReference type="Pfam" id="PF00089"/>
    </source>
</evidence>
<dbReference type="PANTHER" id="PTHR15462">
    <property type="entry name" value="SERINE PROTEASE"/>
    <property type="match status" value="1"/>
</dbReference>
<evidence type="ECO:0000256" key="2">
    <source>
        <dbReference type="ARBA" id="ARBA00022825"/>
    </source>
</evidence>
<dbReference type="PANTHER" id="PTHR15462:SF8">
    <property type="entry name" value="SERINE PROTEASE"/>
    <property type="match status" value="1"/>
</dbReference>
<evidence type="ECO:0000313" key="7">
    <source>
        <dbReference type="Proteomes" id="UP000019248"/>
    </source>
</evidence>
<evidence type="ECO:0000256" key="3">
    <source>
        <dbReference type="SAM" id="MobiDB-lite"/>
    </source>
</evidence>
<gene>
    <name evidence="6" type="ORF">PRIP_05448</name>
</gene>
<feature type="region of interest" description="Disordered" evidence="3">
    <location>
        <begin position="39"/>
        <end position="62"/>
    </location>
</feature>
<organism evidence="6 7">
    <name type="scientific">Listeria riparia FSL S10-1204</name>
    <dbReference type="NCBI Taxonomy" id="1265816"/>
    <lineage>
        <taxon>Bacteria</taxon>
        <taxon>Bacillati</taxon>
        <taxon>Bacillota</taxon>
        <taxon>Bacilli</taxon>
        <taxon>Bacillales</taxon>
        <taxon>Listeriaceae</taxon>
        <taxon>Listeria</taxon>
    </lineage>
</organism>
<keyword evidence="2" id="KW-0378">Hydrolase</keyword>